<organism evidence="2 3">
    <name type="scientific">Mycoplasmopsis bovirhinis</name>
    <dbReference type="NCBI Taxonomy" id="29553"/>
    <lineage>
        <taxon>Bacteria</taxon>
        <taxon>Bacillati</taxon>
        <taxon>Mycoplasmatota</taxon>
        <taxon>Mycoplasmoidales</taxon>
        <taxon>Metamycoplasmataceae</taxon>
        <taxon>Mycoplasmopsis</taxon>
    </lineage>
</organism>
<dbReference type="Proteomes" id="UP000289952">
    <property type="component" value="Chromosome"/>
</dbReference>
<evidence type="ECO:0000259" key="1">
    <source>
        <dbReference type="Pfam" id="PF01732"/>
    </source>
</evidence>
<dbReference type="NCBIfam" id="NF045842">
    <property type="entry name" value="MIP_near_MIB"/>
    <property type="match status" value="1"/>
</dbReference>
<proteinExistence type="predicted"/>
<name>A0A449ACB2_9BACT</name>
<gene>
    <name evidence="2" type="ORF">NCTC10118_00051</name>
</gene>
<feature type="domain" description="DUF31" evidence="1">
    <location>
        <begin position="270"/>
        <end position="604"/>
    </location>
</feature>
<protein>
    <submittedName>
        <fullName evidence="2">Membrane-associated lipoprotein</fullName>
    </submittedName>
</protein>
<dbReference type="InterPro" id="IPR022382">
    <property type="entry name" value="Mycoplasma_peptidase_DUF31"/>
</dbReference>
<keyword evidence="2" id="KW-0449">Lipoprotein</keyword>
<evidence type="ECO:0000313" key="3">
    <source>
        <dbReference type="Proteomes" id="UP000289952"/>
    </source>
</evidence>
<accession>A0A449ACB2</accession>
<dbReference type="NCBIfam" id="NF045841">
    <property type="entry name" value="Ig_SerProt_MIP"/>
    <property type="match status" value="1"/>
</dbReference>
<dbReference type="EMBL" id="LR214972">
    <property type="protein sequence ID" value="VEU62548.1"/>
    <property type="molecule type" value="Genomic_DNA"/>
</dbReference>
<dbReference type="AlphaFoldDB" id="A0A449ACB2"/>
<evidence type="ECO:0000313" key="2">
    <source>
        <dbReference type="EMBL" id="VEU62548.1"/>
    </source>
</evidence>
<keyword evidence="3" id="KW-1185">Reference proteome</keyword>
<sequence length="630" mass="72638">MYKDNINDTIKYKLSDFKQDRYIIQTPKKSDSEWSRYLNASQQERYEKDVLEYDRGLEANTTLRDTNISDSQKEQFNNKAKELNLPNYDRSNRTGMTIPTYDKSGKFLGLDLKLEETGKGSSWVDSHAKEAHLNKGLARTITNETYSNISLQSYQFKISNWTISSDPRQREVATQMLQNDADVSVFLRMVTNESEKERMLGVYKRHKDQQGVVTQLIEQAFNLLVQENGYQHAVEKYKEYTSNHQAKIIARVNASTELKQSVKDKLISKIKEEDDFYKLANYANTFSPNAGTAWVMDYELTNDGSYPKKWYFATNLHVIDGINKDNFDSFQLTVLDKNTPSLYQKLQTIHFEDKFKTYNFSNNNKNALTRIFDGRDYLKQDPNTFLADKSNDLKEYIDIAIFEVDFSKTDYTEEQIIALTNNYANLPNKKKVSFANYDYLANYEKIDWPLATDNYQNILDNYDNLYILGFPQTQSQGFLDFFLDNYQDERLLSSALYTYSLWTNAAYDLYQKIPTNDEKSQTLYKLGYNLSYNLGYRTFTNKPGIVDQFISNPVTGNGPYTSSDDNKKYVAMNLAYLPRRYVPGGGASGSSVRTQENKVMAIFHSANLTASTGVAAALRSSGFNYQGLYG</sequence>
<dbReference type="Pfam" id="PF01732">
    <property type="entry name" value="Mycop_pep_DUF31"/>
    <property type="match status" value="1"/>
</dbReference>
<reference evidence="2 3" key="1">
    <citation type="submission" date="2019-01" db="EMBL/GenBank/DDBJ databases">
        <authorList>
            <consortium name="Pathogen Informatics"/>
        </authorList>
    </citation>
    <scope>NUCLEOTIDE SEQUENCE [LARGE SCALE GENOMIC DNA]</scope>
    <source>
        <strain evidence="2 3">NCTC10118</strain>
    </source>
</reference>